<protein>
    <submittedName>
        <fullName evidence="2">Uncharacterized protein</fullName>
    </submittedName>
</protein>
<sequence>MAARQAVLSSTPAFAATAAKRRAKSAPYNTRQNAASLSRRQHTANEKPQSQRKRAGQRLDAAAAAKLAYARPLRPAPAPCDISAAAKYTFPSLSLTACKQYGWPC</sequence>
<comment type="caution">
    <text evidence="2">The sequence shown here is derived from an EMBL/GenBank/DDBJ whole genome shotgun (WGS) entry which is preliminary data.</text>
</comment>
<keyword evidence="3" id="KW-1185">Reference proteome</keyword>
<dbReference type="Proteomes" id="UP000887013">
    <property type="component" value="Unassembled WGS sequence"/>
</dbReference>
<accession>A0A8X6NC66</accession>
<dbReference type="EMBL" id="BMAW01056694">
    <property type="protein sequence ID" value="GFT07081.1"/>
    <property type="molecule type" value="Genomic_DNA"/>
</dbReference>
<gene>
    <name evidence="2" type="ORF">NPIL_520451</name>
</gene>
<organism evidence="2 3">
    <name type="scientific">Nephila pilipes</name>
    <name type="common">Giant wood spider</name>
    <name type="synonym">Nephila maculata</name>
    <dbReference type="NCBI Taxonomy" id="299642"/>
    <lineage>
        <taxon>Eukaryota</taxon>
        <taxon>Metazoa</taxon>
        <taxon>Ecdysozoa</taxon>
        <taxon>Arthropoda</taxon>
        <taxon>Chelicerata</taxon>
        <taxon>Arachnida</taxon>
        <taxon>Araneae</taxon>
        <taxon>Araneomorphae</taxon>
        <taxon>Entelegynae</taxon>
        <taxon>Araneoidea</taxon>
        <taxon>Nephilidae</taxon>
        <taxon>Nephila</taxon>
    </lineage>
</organism>
<proteinExistence type="predicted"/>
<reference evidence="2" key="1">
    <citation type="submission" date="2020-08" db="EMBL/GenBank/DDBJ databases">
        <title>Multicomponent nature underlies the extraordinary mechanical properties of spider dragline silk.</title>
        <authorList>
            <person name="Kono N."/>
            <person name="Nakamura H."/>
            <person name="Mori M."/>
            <person name="Yoshida Y."/>
            <person name="Ohtoshi R."/>
            <person name="Malay A.D."/>
            <person name="Moran D.A.P."/>
            <person name="Tomita M."/>
            <person name="Numata K."/>
            <person name="Arakawa K."/>
        </authorList>
    </citation>
    <scope>NUCLEOTIDE SEQUENCE</scope>
</reference>
<dbReference type="AlphaFoldDB" id="A0A8X6NC66"/>
<name>A0A8X6NC66_NEPPI</name>
<evidence type="ECO:0000256" key="1">
    <source>
        <dbReference type="SAM" id="MobiDB-lite"/>
    </source>
</evidence>
<feature type="compositionally biased region" description="Polar residues" evidence="1">
    <location>
        <begin position="28"/>
        <end position="38"/>
    </location>
</feature>
<evidence type="ECO:0000313" key="3">
    <source>
        <dbReference type="Proteomes" id="UP000887013"/>
    </source>
</evidence>
<evidence type="ECO:0000313" key="2">
    <source>
        <dbReference type="EMBL" id="GFT07081.1"/>
    </source>
</evidence>
<feature type="region of interest" description="Disordered" evidence="1">
    <location>
        <begin position="1"/>
        <end position="58"/>
    </location>
</feature>